<dbReference type="EMBL" id="WLYI01000029">
    <property type="protein sequence ID" value="MTD21401.1"/>
    <property type="molecule type" value="Genomic_DNA"/>
</dbReference>
<dbReference type="PANTHER" id="PTHR39168">
    <property type="entry name" value="TRANSCRIPTIONAL REGULATOR-RELATED"/>
    <property type="match status" value="1"/>
</dbReference>
<name>A0A7X2UZ18_9PSED</name>
<dbReference type="InterPro" id="IPR001845">
    <property type="entry name" value="HTH_ArsR_DNA-bd_dom"/>
</dbReference>
<dbReference type="SUPFAM" id="SSF46785">
    <property type="entry name" value="Winged helix' DNA-binding domain"/>
    <property type="match status" value="1"/>
</dbReference>
<reference evidence="2 3" key="1">
    <citation type="submission" date="2019-11" db="EMBL/GenBank/DDBJ databases">
        <title>Pseudmonas karstica sp. nov. and Pseudomonas spelaei sp. nov. from caves.</title>
        <authorList>
            <person name="Zeman M."/>
        </authorList>
    </citation>
    <scope>NUCLEOTIDE SEQUENCE [LARGE SCALE GENOMIC DNA]</scope>
    <source>
        <strain evidence="2 3">CCM 7891</strain>
    </source>
</reference>
<dbReference type="PANTHER" id="PTHR39168:SF1">
    <property type="entry name" value="TRANSCRIPTIONAL REGULATORY PROTEIN"/>
    <property type="match status" value="1"/>
</dbReference>
<organism evidence="2 3">
    <name type="scientific">Pseudomonas karstica</name>
    <dbReference type="NCBI Taxonomy" id="1055468"/>
    <lineage>
        <taxon>Bacteria</taxon>
        <taxon>Pseudomonadati</taxon>
        <taxon>Pseudomonadota</taxon>
        <taxon>Gammaproteobacteria</taxon>
        <taxon>Pseudomonadales</taxon>
        <taxon>Pseudomonadaceae</taxon>
        <taxon>Pseudomonas</taxon>
    </lineage>
</organism>
<accession>A0A7X2UZ18</accession>
<dbReference type="InterPro" id="IPR052543">
    <property type="entry name" value="HTH_Metal-responsive_Reg"/>
</dbReference>
<dbReference type="GO" id="GO:0097063">
    <property type="term" value="F:cadmium ion sensor activity"/>
    <property type="evidence" value="ECO:0007669"/>
    <property type="project" value="TreeGrafter"/>
</dbReference>
<dbReference type="GO" id="GO:0032791">
    <property type="term" value="F:lead ion binding"/>
    <property type="evidence" value="ECO:0007669"/>
    <property type="project" value="TreeGrafter"/>
</dbReference>
<dbReference type="SMART" id="SM00418">
    <property type="entry name" value="HTH_ARSR"/>
    <property type="match status" value="1"/>
</dbReference>
<dbReference type="AlphaFoldDB" id="A0A7X2UZ18"/>
<sequence length="240" mass="25520">MEQAPCISQIATLLAHPKRTAMMWALMDGSAKPTDELAQLVGVSQASANAHLARLAAGGLLRIEDRGNKRFFRMAAPDVGAAVDALACATVASAVRRAPKSVPLAQALVAPEPLRRARLCQGHLGGELAAGLYQRMMAAGWVERREQRIEVTPKGARNLAGFGIFTQALAQGCNSPIACDCFDWSEQQPHLGGALGAGLLRLFMQSGWVREIHEARALQVTEAGQMEIARLATSAMALAT</sequence>
<dbReference type="InterPro" id="IPR036388">
    <property type="entry name" value="WH-like_DNA-bd_sf"/>
</dbReference>
<dbReference type="Gene3D" id="1.10.10.10">
    <property type="entry name" value="Winged helix-like DNA-binding domain superfamily/Winged helix DNA-binding domain"/>
    <property type="match status" value="1"/>
</dbReference>
<dbReference type="RefSeq" id="WP_154744988.1">
    <property type="nucleotide sequence ID" value="NZ_JBHSTG010000014.1"/>
</dbReference>
<evidence type="ECO:0000313" key="3">
    <source>
        <dbReference type="Proteomes" id="UP000431485"/>
    </source>
</evidence>
<comment type="caution">
    <text evidence="2">The sequence shown here is derived from an EMBL/GenBank/DDBJ whole genome shotgun (WGS) entry which is preliminary data.</text>
</comment>
<dbReference type="OrthoDB" id="9797716at2"/>
<evidence type="ECO:0000259" key="1">
    <source>
        <dbReference type="PROSITE" id="PS50987"/>
    </source>
</evidence>
<dbReference type="CDD" id="cd00090">
    <property type="entry name" value="HTH_ARSR"/>
    <property type="match status" value="1"/>
</dbReference>
<dbReference type="GO" id="GO:0046686">
    <property type="term" value="P:response to cadmium ion"/>
    <property type="evidence" value="ECO:0007669"/>
    <property type="project" value="TreeGrafter"/>
</dbReference>
<dbReference type="Pfam" id="PF12840">
    <property type="entry name" value="HTH_20"/>
    <property type="match status" value="1"/>
</dbReference>
<dbReference type="GO" id="GO:0010288">
    <property type="term" value="P:response to lead ion"/>
    <property type="evidence" value="ECO:0007669"/>
    <property type="project" value="TreeGrafter"/>
</dbReference>
<dbReference type="InterPro" id="IPR036390">
    <property type="entry name" value="WH_DNA-bd_sf"/>
</dbReference>
<keyword evidence="3" id="KW-1185">Reference proteome</keyword>
<gene>
    <name evidence="2" type="ORF">GIR22_19970</name>
</gene>
<protein>
    <submittedName>
        <fullName evidence="2">Helix-turn-helix domain-containing protein</fullName>
    </submittedName>
</protein>
<dbReference type="InterPro" id="IPR011991">
    <property type="entry name" value="ArsR-like_HTH"/>
</dbReference>
<proteinExistence type="predicted"/>
<evidence type="ECO:0000313" key="2">
    <source>
        <dbReference type="EMBL" id="MTD21401.1"/>
    </source>
</evidence>
<dbReference type="Proteomes" id="UP000431485">
    <property type="component" value="Unassembled WGS sequence"/>
</dbReference>
<dbReference type="PROSITE" id="PS50987">
    <property type="entry name" value="HTH_ARSR_2"/>
    <property type="match status" value="1"/>
</dbReference>
<dbReference type="GO" id="GO:0003700">
    <property type="term" value="F:DNA-binding transcription factor activity"/>
    <property type="evidence" value="ECO:0007669"/>
    <property type="project" value="InterPro"/>
</dbReference>
<dbReference type="GO" id="GO:0003677">
    <property type="term" value="F:DNA binding"/>
    <property type="evidence" value="ECO:0007669"/>
    <property type="project" value="TreeGrafter"/>
</dbReference>
<feature type="domain" description="HTH arsR-type" evidence="1">
    <location>
        <begin position="1"/>
        <end position="94"/>
    </location>
</feature>